<keyword evidence="5 7" id="KW-1133">Transmembrane helix</keyword>
<feature type="transmembrane region" description="Helical" evidence="7">
    <location>
        <begin position="252"/>
        <end position="271"/>
    </location>
</feature>
<evidence type="ECO:0000313" key="9">
    <source>
        <dbReference type="Proteomes" id="UP000199518"/>
    </source>
</evidence>
<evidence type="ECO:0000313" key="8">
    <source>
        <dbReference type="EMBL" id="SFH56162.1"/>
    </source>
</evidence>
<feature type="transmembrane region" description="Helical" evidence="7">
    <location>
        <begin position="362"/>
        <end position="390"/>
    </location>
</feature>
<feature type="transmembrane region" description="Helical" evidence="7">
    <location>
        <begin position="164"/>
        <end position="186"/>
    </location>
</feature>
<dbReference type="Pfam" id="PF00375">
    <property type="entry name" value="SDF"/>
    <property type="match status" value="1"/>
</dbReference>
<feature type="transmembrane region" description="Helical" evidence="7">
    <location>
        <begin position="198"/>
        <end position="220"/>
    </location>
</feature>
<dbReference type="Proteomes" id="UP000199518">
    <property type="component" value="Unassembled WGS sequence"/>
</dbReference>
<feature type="transmembrane region" description="Helical" evidence="7">
    <location>
        <begin position="12"/>
        <end position="35"/>
    </location>
</feature>
<dbReference type="PANTHER" id="PTHR42865:SF5">
    <property type="entry name" value="L-CYSTINE TRANSPORTER TCYP"/>
    <property type="match status" value="1"/>
</dbReference>
<evidence type="ECO:0000256" key="5">
    <source>
        <dbReference type="ARBA" id="ARBA00022989"/>
    </source>
</evidence>
<dbReference type="AlphaFoldDB" id="A0A1I3B1T9"/>
<evidence type="ECO:0000256" key="6">
    <source>
        <dbReference type="ARBA" id="ARBA00023136"/>
    </source>
</evidence>
<comment type="similarity">
    <text evidence="2">Belongs to the dicarboxylate/amino acid:cation symporter (DAACS) (TC 2.A.23) family.</text>
</comment>
<dbReference type="InterPro" id="IPR001991">
    <property type="entry name" value="Na-dicarboxylate_symporter"/>
</dbReference>
<organism evidence="8 9">
    <name type="scientific">Planctomicrobium piriforme</name>
    <dbReference type="NCBI Taxonomy" id="1576369"/>
    <lineage>
        <taxon>Bacteria</taxon>
        <taxon>Pseudomonadati</taxon>
        <taxon>Planctomycetota</taxon>
        <taxon>Planctomycetia</taxon>
        <taxon>Planctomycetales</taxon>
        <taxon>Planctomycetaceae</taxon>
        <taxon>Planctomicrobium</taxon>
    </lineage>
</organism>
<protein>
    <submittedName>
        <fullName evidence="8">Na+/H+-dicarboxylate symporter</fullName>
    </submittedName>
</protein>
<keyword evidence="4 7" id="KW-0812">Transmembrane</keyword>
<dbReference type="OrthoDB" id="9768885at2"/>
<dbReference type="PANTHER" id="PTHR42865">
    <property type="entry name" value="PROTON/GLUTAMATE-ASPARTATE SYMPORTER"/>
    <property type="match status" value="1"/>
</dbReference>
<dbReference type="GO" id="GO:0015184">
    <property type="term" value="F:L-cystine transmembrane transporter activity"/>
    <property type="evidence" value="ECO:0007669"/>
    <property type="project" value="TreeGrafter"/>
</dbReference>
<dbReference type="RefSeq" id="WP_092047049.1">
    <property type="nucleotide sequence ID" value="NZ_FOQD01000001.1"/>
</dbReference>
<evidence type="ECO:0000256" key="1">
    <source>
        <dbReference type="ARBA" id="ARBA00004141"/>
    </source>
</evidence>
<keyword evidence="9" id="KW-1185">Reference proteome</keyword>
<dbReference type="Gene3D" id="1.10.3860.10">
    <property type="entry name" value="Sodium:dicarboxylate symporter"/>
    <property type="match status" value="1"/>
</dbReference>
<dbReference type="PRINTS" id="PR00173">
    <property type="entry name" value="EDTRNSPORT"/>
</dbReference>
<proteinExistence type="inferred from homology"/>
<evidence type="ECO:0000256" key="3">
    <source>
        <dbReference type="ARBA" id="ARBA00022448"/>
    </source>
</evidence>
<accession>A0A1I3B1T9</accession>
<reference evidence="9" key="1">
    <citation type="submission" date="2016-10" db="EMBL/GenBank/DDBJ databases">
        <authorList>
            <person name="Varghese N."/>
            <person name="Submissions S."/>
        </authorList>
    </citation>
    <scope>NUCLEOTIDE SEQUENCE [LARGE SCALE GENOMIC DNA]</scope>
    <source>
        <strain evidence="9">DSM 26348</strain>
    </source>
</reference>
<dbReference type="SUPFAM" id="SSF118215">
    <property type="entry name" value="Proton glutamate symport protein"/>
    <property type="match status" value="1"/>
</dbReference>
<dbReference type="EMBL" id="FOQD01000001">
    <property type="protein sequence ID" value="SFH56162.1"/>
    <property type="molecule type" value="Genomic_DNA"/>
</dbReference>
<evidence type="ECO:0000256" key="2">
    <source>
        <dbReference type="ARBA" id="ARBA00006148"/>
    </source>
</evidence>
<dbReference type="InterPro" id="IPR036458">
    <property type="entry name" value="Na:dicarbo_symporter_sf"/>
</dbReference>
<evidence type="ECO:0000256" key="4">
    <source>
        <dbReference type="ARBA" id="ARBA00022692"/>
    </source>
</evidence>
<keyword evidence="6 7" id="KW-0472">Membrane</keyword>
<feature type="transmembrane region" description="Helical" evidence="7">
    <location>
        <begin position="226"/>
        <end position="245"/>
    </location>
</feature>
<evidence type="ECO:0000256" key="7">
    <source>
        <dbReference type="SAM" id="Phobius"/>
    </source>
</evidence>
<comment type="subcellular location">
    <subcellularLocation>
        <location evidence="1">Membrane</location>
        <topology evidence="1">Multi-pass membrane protein</topology>
    </subcellularLocation>
</comment>
<dbReference type="GO" id="GO:0005886">
    <property type="term" value="C:plasma membrane"/>
    <property type="evidence" value="ECO:0007669"/>
    <property type="project" value="TreeGrafter"/>
</dbReference>
<dbReference type="STRING" id="1576369.SAMN05421753_101175"/>
<gene>
    <name evidence="8" type="ORF">SAMN05421753_101175</name>
</gene>
<sequence length="450" mass="48116">MMRVLRFVCRSLYRVPLPGRVLIGVLLGLAVGFTFRQREMAFGWTTADFGVLAGQYVQLLTALATPLIFFAIIDAFVRTEISGRQGVRMIVICLGNVAVAFAIGLTILNYWHPGESWKQRFAEPAPQSVSQDAGAASAKAPKVPETKGSLSPLDLMKSYVPKSIAHPFLDNMVLTVAVLAIFIGLALRTLRSTEDAELVVAITTFDQFIIASFQIVLKLLLWLIELAPIAIFLAVANVIGASGWATFQMMGVFLLTVCAGLAIHSLIYYPLSIWVLTGRRPSQFFGQGGGAILTGLSLNSSLATAPLTLEALRRMGVSDSSARLSACVGTNFNNDGVTLYEAITALFVAQAIGLEMQIGEQLAILLAALVGSMGIAGIPNSGLIILALVLKAAKLPEQAIEIAIPLVYSVDFLVARLRSAVNVMGDLQVAILLDGPVKTEEPKTLNEAEA</sequence>
<dbReference type="GO" id="GO:0015293">
    <property type="term" value="F:symporter activity"/>
    <property type="evidence" value="ECO:0007669"/>
    <property type="project" value="InterPro"/>
</dbReference>
<keyword evidence="3" id="KW-0813">Transport</keyword>
<feature type="transmembrane region" description="Helical" evidence="7">
    <location>
        <begin position="55"/>
        <end position="77"/>
    </location>
</feature>
<feature type="transmembrane region" description="Helical" evidence="7">
    <location>
        <begin position="89"/>
        <end position="111"/>
    </location>
</feature>
<name>A0A1I3B1T9_9PLAN</name>